<dbReference type="Gene3D" id="2.30.22.10">
    <property type="entry name" value="Head domain of nucleotide exchange factor GrpE"/>
    <property type="match status" value="1"/>
</dbReference>
<dbReference type="InterPro" id="IPR013805">
    <property type="entry name" value="GrpE_CC"/>
</dbReference>
<feature type="coiled-coil region" evidence="5">
    <location>
        <begin position="78"/>
        <end position="105"/>
    </location>
</feature>
<protein>
    <recommendedName>
        <fullName evidence="3">GrpE protein homolog</fullName>
    </recommendedName>
</protein>
<dbReference type="Pfam" id="PF01025">
    <property type="entry name" value="GrpE"/>
    <property type="match status" value="1"/>
</dbReference>
<evidence type="ECO:0000256" key="5">
    <source>
        <dbReference type="SAM" id="Coils"/>
    </source>
</evidence>
<accession>A0ABQ8FNW2</accession>
<gene>
    <name evidence="7" type="ORF">BASA50_001573</name>
</gene>
<evidence type="ECO:0000256" key="4">
    <source>
        <dbReference type="RuleBase" id="RU004478"/>
    </source>
</evidence>
<evidence type="ECO:0000256" key="2">
    <source>
        <dbReference type="ARBA" id="ARBA00023186"/>
    </source>
</evidence>
<dbReference type="PROSITE" id="PS01071">
    <property type="entry name" value="GRPE"/>
    <property type="match status" value="1"/>
</dbReference>
<evidence type="ECO:0000256" key="6">
    <source>
        <dbReference type="SAM" id="MobiDB-lite"/>
    </source>
</evidence>
<dbReference type="SUPFAM" id="SSF58014">
    <property type="entry name" value="Coiled-coil domain of nucleotide exchange factor GrpE"/>
    <property type="match status" value="1"/>
</dbReference>
<evidence type="ECO:0000313" key="7">
    <source>
        <dbReference type="EMBL" id="KAH6601535.1"/>
    </source>
</evidence>
<comment type="similarity">
    <text evidence="1 4">Belongs to the GrpE family.</text>
</comment>
<dbReference type="SUPFAM" id="SSF51064">
    <property type="entry name" value="Head domain of nucleotide exchange factor GrpE"/>
    <property type="match status" value="1"/>
</dbReference>
<name>A0ABQ8FNW2_9FUNG</name>
<evidence type="ECO:0000256" key="1">
    <source>
        <dbReference type="ARBA" id="ARBA00009054"/>
    </source>
</evidence>
<dbReference type="EMBL" id="JAFCIX010000004">
    <property type="protein sequence ID" value="KAH6601535.1"/>
    <property type="molecule type" value="Genomic_DNA"/>
</dbReference>
<sequence length="233" mass="25337">MLALWSTQKTSMLSLARYAVRPSGSSVARIRAISVRYYSDNAAADSPSKQAAAGLPNGQKESANAEPPTSADAHLKVLAEKDAEIAQLQDVYRRALADAENVRQRTRKEIEEKQSFAIQKFAKELLNTADILSMALDAVPAAERSAASGNSALQNLYTGVSMTRAELLKTLKQFGVEPYDPAGKKFDHNLHQALFQAPVPGKEPGSIFQVTKIGYMLHDRVLRPAQVGVVQSE</sequence>
<dbReference type="PANTHER" id="PTHR21237:SF23">
    <property type="entry name" value="GRPE PROTEIN HOMOLOG, MITOCHONDRIAL"/>
    <property type="match status" value="1"/>
</dbReference>
<evidence type="ECO:0000256" key="3">
    <source>
        <dbReference type="RuleBase" id="RU000640"/>
    </source>
</evidence>
<keyword evidence="2 3" id="KW-0143">Chaperone</keyword>
<organism evidence="7 8">
    <name type="scientific">Batrachochytrium salamandrivorans</name>
    <dbReference type="NCBI Taxonomy" id="1357716"/>
    <lineage>
        <taxon>Eukaryota</taxon>
        <taxon>Fungi</taxon>
        <taxon>Fungi incertae sedis</taxon>
        <taxon>Chytridiomycota</taxon>
        <taxon>Chytridiomycota incertae sedis</taxon>
        <taxon>Chytridiomycetes</taxon>
        <taxon>Rhizophydiales</taxon>
        <taxon>Rhizophydiales incertae sedis</taxon>
        <taxon>Batrachochytrium</taxon>
    </lineage>
</organism>
<dbReference type="InterPro" id="IPR000740">
    <property type="entry name" value="GrpE"/>
</dbReference>
<reference evidence="7 8" key="1">
    <citation type="submission" date="2021-02" db="EMBL/GenBank/DDBJ databases">
        <title>Variation within the Batrachochytrium salamandrivorans European outbreak.</title>
        <authorList>
            <person name="Kelly M."/>
            <person name="Pasmans F."/>
            <person name="Shea T.P."/>
            <person name="Munoz J.F."/>
            <person name="Carranza S."/>
            <person name="Cuomo C.A."/>
            <person name="Martel A."/>
        </authorList>
    </citation>
    <scope>NUCLEOTIDE SEQUENCE [LARGE SCALE GENOMIC DNA]</scope>
    <source>
        <strain evidence="7 8">AMFP18/2</strain>
    </source>
</reference>
<dbReference type="InterPro" id="IPR009012">
    <property type="entry name" value="GrpE_head"/>
</dbReference>
<dbReference type="Proteomes" id="UP001648503">
    <property type="component" value="Unassembled WGS sequence"/>
</dbReference>
<keyword evidence="3" id="KW-0496">Mitochondrion</keyword>
<comment type="function">
    <text evidence="3">Essential component of the PAM complex, a complex required for the translocation of transit peptide-containing proteins from the inner membrane into the mitochondrial matrix in an ATP-dependent manner.</text>
</comment>
<keyword evidence="5" id="KW-0175">Coiled coil</keyword>
<dbReference type="Gene3D" id="3.90.20.20">
    <property type="match status" value="1"/>
</dbReference>
<keyword evidence="8" id="KW-1185">Reference proteome</keyword>
<evidence type="ECO:0000313" key="8">
    <source>
        <dbReference type="Proteomes" id="UP001648503"/>
    </source>
</evidence>
<comment type="subcellular location">
    <subcellularLocation>
        <location evidence="3">Mitochondrion matrix</location>
    </subcellularLocation>
</comment>
<dbReference type="HAMAP" id="MF_01151">
    <property type="entry name" value="GrpE"/>
    <property type="match status" value="1"/>
</dbReference>
<dbReference type="CDD" id="cd00446">
    <property type="entry name" value="GrpE"/>
    <property type="match status" value="1"/>
</dbReference>
<proteinExistence type="inferred from homology"/>
<feature type="region of interest" description="Disordered" evidence="6">
    <location>
        <begin position="46"/>
        <end position="71"/>
    </location>
</feature>
<dbReference type="PRINTS" id="PR00773">
    <property type="entry name" value="GRPEPROTEIN"/>
</dbReference>
<comment type="caution">
    <text evidence="7">The sequence shown here is derived from an EMBL/GenBank/DDBJ whole genome shotgun (WGS) entry which is preliminary data.</text>
</comment>
<dbReference type="PANTHER" id="PTHR21237">
    <property type="entry name" value="GRPE PROTEIN"/>
    <property type="match status" value="1"/>
</dbReference>